<dbReference type="GO" id="GO:0005737">
    <property type="term" value="C:cytoplasm"/>
    <property type="evidence" value="ECO:0007669"/>
    <property type="project" value="UniProtKB-SubCell"/>
</dbReference>
<feature type="binding site" evidence="9">
    <location>
        <position position="101"/>
    </location>
    <ligand>
        <name>Zn(2+)</name>
        <dbReference type="ChEBI" id="CHEBI:29105"/>
    </ligand>
</feature>
<evidence type="ECO:0000256" key="6">
    <source>
        <dbReference type="ARBA" id="ARBA00022833"/>
    </source>
</evidence>
<dbReference type="InterPro" id="IPR004515">
    <property type="entry name" value="Phosphoheptose_Isoase"/>
</dbReference>
<dbReference type="Pfam" id="PF13580">
    <property type="entry name" value="SIS_2"/>
    <property type="match status" value="1"/>
</dbReference>
<dbReference type="HAMAP" id="MF_00067">
    <property type="entry name" value="GmhA"/>
    <property type="match status" value="1"/>
</dbReference>
<feature type="binding site" evidence="9">
    <location>
        <position position="105"/>
    </location>
    <ligand>
        <name>substrate</name>
    </ligand>
</feature>
<protein>
    <recommendedName>
        <fullName evidence="9">Phosphoheptose isomerase</fullName>
        <ecNumber evidence="9">5.3.1.28</ecNumber>
    </recommendedName>
    <alternativeName>
        <fullName evidence="9">Sedoheptulose 7-phosphate isomerase</fullName>
    </alternativeName>
</protein>
<feature type="binding site" evidence="9">
    <location>
        <position position="105"/>
    </location>
    <ligand>
        <name>Zn(2+)</name>
        <dbReference type="ChEBI" id="CHEBI:29105"/>
    </ligand>
</feature>
<evidence type="ECO:0000313" key="11">
    <source>
        <dbReference type="EMBL" id="MBI2877275.1"/>
    </source>
</evidence>
<dbReference type="CDD" id="cd05006">
    <property type="entry name" value="SIS_GmhA"/>
    <property type="match status" value="1"/>
</dbReference>
<comment type="cofactor">
    <cofactor evidence="9">
        <name>Zn(2+)</name>
        <dbReference type="ChEBI" id="CHEBI:29105"/>
    </cofactor>
    <text evidence="9">Binds 1 zinc ion per subunit.</text>
</comment>
<evidence type="ECO:0000256" key="7">
    <source>
        <dbReference type="ARBA" id="ARBA00023235"/>
    </source>
</evidence>
<organism evidence="11 12">
    <name type="scientific">Tectimicrobiota bacterium</name>
    <dbReference type="NCBI Taxonomy" id="2528274"/>
    <lineage>
        <taxon>Bacteria</taxon>
        <taxon>Pseudomonadati</taxon>
        <taxon>Nitrospinota/Tectimicrobiota group</taxon>
        <taxon>Candidatus Tectimicrobiota</taxon>
    </lineage>
</organism>
<dbReference type="Proteomes" id="UP000769766">
    <property type="component" value="Unassembled WGS sequence"/>
</dbReference>
<evidence type="ECO:0000313" key="12">
    <source>
        <dbReference type="Proteomes" id="UP000769766"/>
    </source>
</evidence>
<comment type="pathway">
    <text evidence="9">Carbohydrate biosynthesis; D-glycero-D-manno-heptose 7-phosphate biosynthesis; D-glycero-alpha-D-manno-heptose 7-phosphate and D-glycero-beta-D-manno-heptose 7-phosphate from sedoheptulose 7-phosphate: step 1/1.</text>
</comment>
<dbReference type="EC" id="5.3.1.28" evidence="9"/>
<evidence type="ECO:0000256" key="8">
    <source>
        <dbReference type="ARBA" id="ARBA00023277"/>
    </source>
</evidence>
<dbReference type="InterPro" id="IPR046348">
    <property type="entry name" value="SIS_dom_sf"/>
</dbReference>
<sequence length="233" mass="25115">MATGSATCARGPGSTGTRIVPSASIRHRKSPLWQRPRGKRSRPVHEAIRQSLEESGRLLQTLAPSLAPQIERAALLILEAFRQQRKLLIMGNGGSAADAQHLAAELVGRFSRRERRALPALALTTDTSVLTSVGNDFGFESIFQQQIEALAQEGDVVLAISTSGLSENILRGLEMAQAKGARTLALLGRDGGKVKGLVELAIIVPSPETPRIQEVHLAIEHVLCQEIEKHFSA</sequence>
<dbReference type="AlphaFoldDB" id="A0A932FW00"/>
<comment type="function">
    <text evidence="9">Catalyzes the isomerization of sedoheptulose 7-phosphate in D-glycero-D-manno-heptose 7-phosphate.</text>
</comment>
<name>A0A932FW00_UNCTE</name>
<accession>A0A932FW00</accession>
<comment type="subcellular location">
    <subcellularLocation>
        <location evidence="2 9">Cytoplasm</location>
    </subcellularLocation>
</comment>
<evidence type="ECO:0000256" key="4">
    <source>
        <dbReference type="ARBA" id="ARBA00022490"/>
    </source>
</evidence>
<feature type="domain" description="SIS" evidence="10">
    <location>
        <begin position="77"/>
        <end position="229"/>
    </location>
</feature>
<dbReference type="GO" id="GO:0008270">
    <property type="term" value="F:zinc ion binding"/>
    <property type="evidence" value="ECO:0007669"/>
    <property type="project" value="UniProtKB-UniRule"/>
</dbReference>
<comment type="caution">
    <text evidence="11">The sequence shown here is derived from an EMBL/GenBank/DDBJ whole genome shotgun (WGS) entry which is preliminary data.</text>
</comment>
<dbReference type="PANTHER" id="PTHR30390">
    <property type="entry name" value="SEDOHEPTULOSE 7-PHOSPHATE ISOMERASE / DNAA INITIATOR-ASSOCIATING FACTOR FOR REPLICATION INITIATION"/>
    <property type="match status" value="1"/>
</dbReference>
<comment type="similarity">
    <text evidence="3 9">Belongs to the SIS family. GmhA subfamily.</text>
</comment>
<reference evidence="11" key="1">
    <citation type="submission" date="2020-07" db="EMBL/GenBank/DDBJ databases">
        <title>Huge and variable diversity of episymbiotic CPR bacteria and DPANN archaea in groundwater ecosystems.</title>
        <authorList>
            <person name="He C.Y."/>
            <person name="Keren R."/>
            <person name="Whittaker M."/>
            <person name="Farag I.F."/>
            <person name="Doudna J."/>
            <person name="Cate J.H.D."/>
            <person name="Banfield J.F."/>
        </authorList>
    </citation>
    <scope>NUCLEOTIDE SEQUENCE</scope>
    <source>
        <strain evidence="11">NC_groundwater_672_Ag_B-0.1um_62_36</strain>
    </source>
</reference>
<keyword evidence="6 9" id="KW-0862">Zinc</keyword>
<dbReference type="EMBL" id="JACPRF010000316">
    <property type="protein sequence ID" value="MBI2877275.1"/>
    <property type="molecule type" value="Genomic_DNA"/>
</dbReference>
<gene>
    <name evidence="9" type="primary">gmhA</name>
    <name evidence="11" type="ORF">HYY20_10370</name>
</gene>
<comment type="miscellaneous">
    <text evidence="9">The reaction produces a racemic mixture of D-glycero-alpha-D-manno-heptose 7-phosphate and D-glycero-beta-D-manno-heptose 7-phosphate.</text>
</comment>
<feature type="binding site" evidence="9">
    <location>
        <begin position="92"/>
        <end position="94"/>
    </location>
    <ligand>
        <name>substrate</name>
    </ligand>
</feature>
<dbReference type="SUPFAM" id="SSF53697">
    <property type="entry name" value="SIS domain"/>
    <property type="match status" value="1"/>
</dbReference>
<evidence type="ECO:0000256" key="1">
    <source>
        <dbReference type="ARBA" id="ARBA00000348"/>
    </source>
</evidence>
<feature type="binding site" evidence="9">
    <location>
        <begin position="135"/>
        <end position="136"/>
    </location>
    <ligand>
        <name>substrate</name>
    </ligand>
</feature>
<evidence type="ECO:0000256" key="5">
    <source>
        <dbReference type="ARBA" id="ARBA00022723"/>
    </source>
</evidence>
<dbReference type="InterPro" id="IPR001347">
    <property type="entry name" value="SIS_dom"/>
</dbReference>
<feature type="binding site" evidence="9">
    <location>
        <position position="221"/>
    </location>
    <ligand>
        <name>Zn(2+)</name>
        <dbReference type="ChEBI" id="CHEBI:29105"/>
    </ligand>
</feature>
<dbReference type="PROSITE" id="PS51464">
    <property type="entry name" value="SIS"/>
    <property type="match status" value="1"/>
</dbReference>
<dbReference type="InterPro" id="IPR035461">
    <property type="entry name" value="GmhA/DiaA"/>
</dbReference>
<feature type="binding site" evidence="9">
    <location>
        <position position="213"/>
    </location>
    <ligand>
        <name>Zn(2+)</name>
        <dbReference type="ChEBI" id="CHEBI:29105"/>
    </ligand>
</feature>
<feature type="binding site" evidence="9">
    <location>
        <position position="166"/>
    </location>
    <ligand>
        <name>substrate</name>
    </ligand>
</feature>
<comment type="catalytic activity">
    <reaction evidence="1 9">
        <text>2 D-sedoheptulose 7-phosphate = D-glycero-alpha-D-manno-heptose 7-phosphate + D-glycero-beta-D-manno-heptose 7-phosphate</text>
        <dbReference type="Rhea" id="RHEA:27489"/>
        <dbReference type="ChEBI" id="CHEBI:57483"/>
        <dbReference type="ChEBI" id="CHEBI:60203"/>
        <dbReference type="ChEBI" id="CHEBI:60204"/>
        <dbReference type="EC" id="5.3.1.28"/>
    </reaction>
</comment>
<keyword evidence="7 9" id="KW-0413">Isomerase</keyword>
<proteinExistence type="inferred from homology"/>
<evidence type="ECO:0000256" key="3">
    <source>
        <dbReference type="ARBA" id="ARBA00009894"/>
    </source>
</evidence>
<dbReference type="InterPro" id="IPR050099">
    <property type="entry name" value="SIS_GmhA/DiaA_subfam"/>
</dbReference>
<dbReference type="PANTHER" id="PTHR30390:SF6">
    <property type="entry name" value="DNAA INITIATOR-ASSOCIATING PROTEIN DIAA"/>
    <property type="match status" value="1"/>
</dbReference>
<feature type="binding site" evidence="9">
    <location>
        <begin position="161"/>
        <end position="163"/>
    </location>
    <ligand>
        <name>substrate</name>
    </ligand>
</feature>
<dbReference type="GO" id="GO:0008968">
    <property type="term" value="F:D-sedoheptulose 7-phosphate isomerase activity"/>
    <property type="evidence" value="ECO:0007669"/>
    <property type="project" value="UniProtKB-UniRule"/>
</dbReference>
<evidence type="ECO:0000256" key="9">
    <source>
        <dbReference type="HAMAP-Rule" id="MF_00067"/>
    </source>
</evidence>
<keyword evidence="8 9" id="KW-0119">Carbohydrate metabolism</keyword>
<keyword evidence="5 9" id="KW-0479">Metal-binding</keyword>
<dbReference type="GO" id="GO:0097367">
    <property type="term" value="F:carbohydrate derivative binding"/>
    <property type="evidence" value="ECO:0007669"/>
    <property type="project" value="InterPro"/>
</dbReference>
<evidence type="ECO:0000256" key="2">
    <source>
        <dbReference type="ARBA" id="ARBA00004496"/>
    </source>
</evidence>
<feature type="binding site" evidence="9">
    <location>
        <position position="213"/>
    </location>
    <ligand>
        <name>substrate</name>
    </ligand>
</feature>
<dbReference type="Gene3D" id="3.40.50.10490">
    <property type="entry name" value="Glucose-6-phosphate isomerase like protein, domain 1"/>
    <property type="match status" value="1"/>
</dbReference>
<evidence type="ECO:0000259" key="10">
    <source>
        <dbReference type="PROSITE" id="PS51464"/>
    </source>
</evidence>
<dbReference type="GO" id="GO:0005975">
    <property type="term" value="P:carbohydrate metabolic process"/>
    <property type="evidence" value="ECO:0007669"/>
    <property type="project" value="UniProtKB-UniRule"/>
</dbReference>
<keyword evidence="4 9" id="KW-0963">Cytoplasm</keyword>
<dbReference type="GO" id="GO:1901135">
    <property type="term" value="P:carbohydrate derivative metabolic process"/>
    <property type="evidence" value="ECO:0007669"/>
    <property type="project" value="InterPro"/>
</dbReference>